<dbReference type="EMBL" id="SSTE01006658">
    <property type="protein sequence ID" value="KAA0058981.1"/>
    <property type="molecule type" value="Genomic_DNA"/>
</dbReference>
<reference evidence="3 4" key="1">
    <citation type="submission" date="2019-08" db="EMBL/GenBank/DDBJ databases">
        <title>Draft genome sequences of two oriental melons (Cucumis melo L. var makuwa).</title>
        <authorList>
            <person name="Kwon S.-Y."/>
        </authorList>
    </citation>
    <scope>NUCLEOTIDE SEQUENCE [LARGE SCALE GENOMIC DNA]</scope>
    <source>
        <strain evidence="4">cv. Chang Bougi</strain>
        <strain evidence="3">cv. SW 3</strain>
        <tissue evidence="1">Leaf</tissue>
    </source>
</reference>
<dbReference type="Proteomes" id="UP000321393">
    <property type="component" value="Unassembled WGS sequence"/>
</dbReference>
<sequence>MSLKIKSIIVYRCRSIYNPMPNILNLCMHQESFELSRPQDWESFVDDRLSEEWEDYGRIKRERRSKCVYNHHVSRKGYANLVDELMFPIVQLFGKKHEKKEIMIILMMLLEIVPLGFDSRCKSDKKRSNHSRSSIGSINIDLDVDEDLVNTSSNKRVEGTPCQLSTGSVNNVVVVATVVEDNIGCSNVKVLVDVIIGENLTIPNPEHSTRKDDVYSSNYTDVNGTIKLLNRHVVNNMKDVDMIRIPMNKQIFGSDKFFYLAREDLLHYCGMVEIGYMRILAYIKYLWDECDCARKFFVIEISSHVKDCDLRSRNLANQLEAANLKQKVLIPYSLYSKVNEDIHGVINVVEDMARETPSTTLSVNSKMETCKGCGYYVQKYIHEIVHNSSTSITSLFNTKSAYRQ</sequence>
<name>A0A5A7UZS3_CUCMM</name>
<evidence type="ECO:0000313" key="4">
    <source>
        <dbReference type="Proteomes" id="UP000321947"/>
    </source>
</evidence>
<organism evidence="1 3">
    <name type="scientific">Cucumis melo var. makuwa</name>
    <name type="common">Oriental melon</name>
    <dbReference type="NCBI Taxonomy" id="1194695"/>
    <lineage>
        <taxon>Eukaryota</taxon>
        <taxon>Viridiplantae</taxon>
        <taxon>Streptophyta</taxon>
        <taxon>Embryophyta</taxon>
        <taxon>Tracheophyta</taxon>
        <taxon>Spermatophyta</taxon>
        <taxon>Magnoliopsida</taxon>
        <taxon>eudicotyledons</taxon>
        <taxon>Gunneridae</taxon>
        <taxon>Pentapetalae</taxon>
        <taxon>rosids</taxon>
        <taxon>fabids</taxon>
        <taxon>Cucurbitales</taxon>
        <taxon>Cucurbitaceae</taxon>
        <taxon>Benincaseae</taxon>
        <taxon>Cucumis</taxon>
    </lineage>
</organism>
<comment type="caution">
    <text evidence="1">The sequence shown here is derived from an EMBL/GenBank/DDBJ whole genome shotgun (WGS) entry which is preliminary data.</text>
</comment>
<accession>A0A5A7UZS3</accession>
<evidence type="ECO:0000313" key="3">
    <source>
        <dbReference type="Proteomes" id="UP000321393"/>
    </source>
</evidence>
<proteinExistence type="predicted"/>
<dbReference type="AlphaFoldDB" id="A0A5A7UZS3"/>
<evidence type="ECO:0000313" key="1">
    <source>
        <dbReference type="EMBL" id="KAA0058981.1"/>
    </source>
</evidence>
<dbReference type="Proteomes" id="UP000321947">
    <property type="component" value="Unassembled WGS sequence"/>
</dbReference>
<gene>
    <name evidence="2" type="ORF">E5676_scaffold874G00550</name>
    <name evidence="1" type="ORF">E6C27_scaffold98G001720</name>
</gene>
<protein>
    <submittedName>
        <fullName evidence="1">Uncharacterized protein</fullName>
    </submittedName>
</protein>
<dbReference type="EMBL" id="SSTD01010954">
    <property type="protein sequence ID" value="TYK11013.1"/>
    <property type="molecule type" value="Genomic_DNA"/>
</dbReference>
<evidence type="ECO:0000313" key="2">
    <source>
        <dbReference type="EMBL" id="TYK11013.1"/>
    </source>
</evidence>